<sequence>MPSASFLSIYQKYKRDTDIVASWLATTAKQHGYTASLAAPPTAGAAANKSAAPSSGRLNGKACKEAKQQQQQHVAPSDAKDAPDPPPKPKYVLAIRDFVPLAEFIARKLTMTTPMEANNGAGIPLFFGTALERAICVRKMFSMHLSETNKHLSVRANTAHAYFVSVLEKVRYVLLKVEGGSGVAFNMASKKGATNAIRDNSVVEAKIRDFSLFQMLQVYEPSEDFSDSPDVMLPAPSSPIDLEYTVENDESETECIFAFTALLKDFIKLRKEVSNLWNEYRSGTIDLAAAAVGANLAIELARSMEEEMAPLLKKHGGALALLPKYFDAVCQSLGLDPFKKERFSDDMNFACYDIGATFLYNAASLLEAIWTAAPHSARQMPSYTGKFGWYDAQRAHLETTDNRQRWAQDKAALLEVVLDITLLFEVEGIPVLDEFARGVKYMFETQEIPVWLCFAVQNYLDTLRFFGPNVTKVLAELHCFNEITADLLDRANLADYHQNDAKKDLEGMRKMVTVKINGVDIFTASRIALNRSSRNDSASRSSSFLLHNPLFCGLWTHYARVLLHQTGVRYAAKPGAVLHAVQLYTAVRQQQQQQQQQEHLVPVPEWPDLDRLVAMQGLQAFFVGTGPPASLQAHFKNYCMSRGVSPANWLAAANRRKGKQGKVLLQRSRAGIRELKFGAPVSLCCAARMEKRAIAEPTRRAWNAEVMQQILETSSWFKMQQEKQAKKGGTAETESQAGAAADRKIKAKAKAAPAHPTLTAPQLVHCVAHAIQTEIPDLVFDYFAMHKMARGLLEKVRAQADDIGLPLMLYATTDVADIAGLVFAIAAKEMASKSGQSQGVLGKVAMVIREYVIVELDVDKGPT</sequence>
<accession>X0KLP0</accession>
<dbReference type="Proteomes" id="UP000030701">
    <property type="component" value="Unassembled WGS sequence"/>
</dbReference>
<proteinExistence type="predicted"/>
<protein>
    <recommendedName>
        <fullName evidence="2">DUF6604 domain-containing protein</fullName>
    </recommendedName>
</protein>
<feature type="region of interest" description="Disordered" evidence="1">
    <location>
        <begin position="44"/>
        <end position="86"/>
    </location>
</feature>
<feature type="compositionally biased region" description="Low complexity" evidence="1">
    <location>
        <begin position="68"/>
        <end position="77"/>
    </location>
</feature>
<dbReference type="AlphaFoldDB" id="X0KLP0"/>
<dbReference type="PANTHER" id="PTHR38795">
    <property type="entry name" value="DUF6604 DOMAIN-CONTAINING PROTEIN"/>
    <property type="match status" value="1"/>
</dbReference>
<reference evidence="3" key="1">
    <citation type="submission" date="2011-11" db="EMBL/GenBank/DDBJ databases">
        <title>The Genome Sequence of Fusarium oxysporum Cotton.</title>
        <authorList>
            <consortium name="The Broad Institute Genome Sequencing Platform"/>
            <person name="Ma L.-J."/>
            <person name="Gale L.R."/>
            <person name="Schwartz D.C."/>
            <person name="Zhou S."/>
            <person name="Corby-Kistler H."/>
            <person name="Young S.K."/>
            <person name="Zeng Q."/>
            <person name="Gargeya S."/>
            <person name="Fitzgerald M."/>
            <person name="Haas B."/>
            <person name="Abouelleil A."/>
            <person name="Alvarado L."/>
            <person name="Arachchi H.M."/>
            <person name="Berlin A."/>
            <person name="Brown A."/>
            <person name="Chapman S.B."/>
            <person name="Chen Z."/>
            <person name="Dunbar C."/>
            <person name="Freedman E."/>
            <person name="Gearin G."/>
            <person name="Goldberg J."/>
            <person name="Griggs A."/>
            <person name="Gujja S."/>
            <person name="Heiman D."/>
            <person name="Howarth C."/>
            <person name="Larson L."/>
            <person name="Lui A."/>
            <person name="MacDonald P.J.P."/>
            <person name="Montmayeur A."/>
            <person name="Murphy C."/>
            <person name="Neiman D."/>
            <person name="Pearson M."/>
            <person name="Priest M."/>
            <person name="Roberts A."/>
            <person name="Saif S."/>
            <person name="Shea T."/>
            <person name="Shenoy N."/>
            <person name="Sisk P."/>
            <person name="Stolte C."/>
            <person name="Sykes S."/>
            <person name="Wortman J."/>
            <person name="Nusbaum C."/>
            <person name="Birren B."/>
        </authorList>
    </citation>
    <scope>NUCLEOTIDE SEQUENCE [LARGE SCALE GENOMIC DNA]</scope>
    <source>
        <strain evidence="3">25433</strain>
    </source>
</reference>
<dbReference type="Pfam" id="PF20253">
    <property type="entry name" value="DUF6604"/>
    <property type="match status" value="1"/>
</dbReference>
<gene>
    <name evidence="3" type="ORF">FOTG_17080</name>
</gene>
<evidence type="ECO:0000313" key="3">
    <source>
        <dbReference type="EMBL" id="EXM14534.1"/>
    </source>
</evidence>
<dbReference type="EMBL" id="JH658056">
    <property type="protein sequence ID" value="EXM14534.1"/>
    <property type="molecule type" value="Genomic_DNA"/>
</dbReference>
<organism evidence="3">
    <name type="scientific">Fusarium oxysporum f. sp. vasinfectum 25433</name>
    <dbReference type="NCBI Taxonomy" id="1089449"/>
    <lineage>
        <taxon>Eukaryota</taxon>
        <taxon>Fungi</taxon>
        <taxon>Dikarya</taxon>
        <taxon>Ascomycota</taxon>
        <taxon>Pezizomycotina</taxon>
        <taxon>Sordariomycetes</taxon>
        <taxon>Hypocreomycetidae</taxon>
        <taxon>Hypocreales</taxon>
        <taxon>Nectriaceae</taxon>
        <taxon>Fusarium</taxon>
        <taxon>Fusarium oxysporum species complex</taxon>
    </lineage>
</organism>
<reference evidence="3" key="2">
    <citation type="submission" date="2012-05" db="EMBL/GenBank/DDBJ databases">
        <title>The Genome Annotation of Fusarium oxysporum Cotton.</title>
        <authorList>
            <consortium name="The Broad Institute Genomics Platform"/>
            <person name="Ma L.-J."/>
            <person name="Corby-Kistler H."/>
            <person name="Broz K."/>
            <person name="Gale L.R."/>
            <person name="Jonkers W."/>
            <person name="O'Donnell K."/>
            <person name="Ploetz R."/>
            <person name="Steinberg C."/>
            <person name="Schwartz D.C."/>
            <person name="VanEtten H."/>
            <person name="Zhou S."/>
            <person name="Young S.K."/>
            <person name="Zeng Q."/>
            <person name="Gargeya S."/>
            <person name="Fitzgerald M."/>
            <person name="Abouelleil A."/>
            <person name="Alvarado L."/>
            <person name="Chapman S.B."/>
            <person name="Gainer-Dewar J."/>
            <person name="Goldberg J."/>
            <person name="Griggs A."/>
            <person name="Gujja S."/>
            <person name="Hansen M."/>
            <person name="Howarth C."/>
            <person name="Imamovic A."/>
            <person name="Ireland A."/>
            <person name="Larimer J."/>
            <person name="McCowan C."/>
            <person name="Murphy C."/>
            <person name="Pearson M."/>
            <person name="Poon T.W."/>
            <person name="Priest M."/>
            <person name="Roberts A."/>
            <person name="Saif S."/>
            <person name="Shea T."/>
            <person name="Sykes S."/>
            <person name="Wortman J."/>
            <person name="Nusbaum C."/>
            <person name="Birren B."/>
        </authorList>
    </citation>
    <scope>NUCLEOTIDE SEQUENCE</scope>
    <source>
        <strain evidence="3">25433</strain>
    </source>
</reference>
<feature type="region of interest" description="Disordered" evidence="1">
    <location>
        <begin position="721"/>
        <end position="752"/>
    </location>
</feature>
<dbReference type="OrthoDB" id="5238236at2759"/>
<dbReference type="PANTHER" id="PTHR38795:SF1">
    <property type="entry name" value="DUF6604 DOMAIN-CONTAINING PROTEIN"/>
    <property type="match status" value="1"/>
</dbReference>
<name>X0KLP0_FUSOX</name>
<feature type="compositionally biased region" description="Low complexity" evidence="1">
    <location>
        <begin position="44"/>
        <end position="55"/>
    </location>
</feature>
<dbReference type="HOGENOM" id="CLU_008976_0_0_1"/>
<evidence type="ECO:0000256" key="1">
    <source>
        <dbReference type="SAM" id="MobiDB-lite"/>
    </source>
</evidence>
<feature type="domain" description="DUF6604" evidence="2">
    <location>
        <begin position="11"/>
        <end position="310"/>
    </location>
</feature>
<evidence type="ECO:0000259" key="2">
    <source>
        <dbReference type="Pfam" id="PF20253"/>
    </source>
</evidence>
<dbReference type="InterPro" id="IPR046539">
    <property type="entry name" value="DUF6604"/>
</dbReference>